<organism evidence="1 2">
    <name type="scientific">Trichinella murrelli</name>
    <dbReference type="NCBI Taxonomy" id="144512"/>
    <lineage>
        <taxon>Eukaryota</taxon>
        <taxon>Metazoa</taxon>
        <taxon>Ecdysozoa</taxon>
        <taxon>Nematoda</taxon>
        <taxon>Enoplea</taxon>
        <taxon>Dorylaimia</taxon>
        <taxon>Trichinellida</taxon>
        <taxon>Trichinellidae</taxon>
        <taxon>Trichinella</taxon>
    </lineage>
</organism>
<proteinExistence type="predicted"/>
<evidence type="ECO:0000313" key="1">
    <source>
        <dbReference type="EMBL" id="KRX45389.1"/>
    </source>
</evidence>
<dbReference type="OrthoDB" id="10274182at2759"/>
<name>A0A0V0U2E7_9BILA</name>
<keyword evidence="2" id="KW-1185">Reference proteome</keyword>
<protein>
    <submittedName>
        <fullName evidence="1">Uncharacterized protein</fullName>
    </submittedName>
</protein>
<accession>A0A0V0U2E7</accession>
<reference evidence="1 2" key="1">
    <citation type="submission" date="2015-01" db="EMBL/GenBank/DDBJ databases">
        <title>Evolution of Trichinella species and genotypes.</title>
        <authorList>
            <person name="Korhonen P.K."/>
            <person name="Edoardo P."/>
            <person name="Giuseppe L.R."/>
            <person name="Gasser R.B."/>
        </authorList>
    </citation>
    <scope>NUCLEOTIDE SEQUENCE [LARGE SCALE GENOMIC DNA]</scope>
    <source>
        <strain evidence="1">ISS417</strain>
    </source>
</reference>
<dbReference type="EMBL" id="JYDJ01000077">
    <property type="protein sequence ID" value="KRX45389.1"/>
    <property type="molecule type" value="Genomic_DNA"/>
</dbReference>
<sequence length="61" mass="6681">MHKSPYNVSIQRCSVQDVHEQPEWPSASYPAACILPNHLVDSVYSVFGVFLGGCDLISSVT</sequence>
<evidence type="ECO:0000313" key="2">
    <source>
        <dbReference type="Proteomes" id="UP000055048"/>
    </source>
</evidence>
<comment type="caution">
    <text evidence="1">The sequence shown here is derived from an EMBL/GenBank/DDBJ whole genome shotgun (WGS) entry which is preliminary data.</text>
</comment>
<dbReference type="Proteomes" id="UP000055048">
    <property type="component" value="Unassembled WGS sequence"/>
</dbReference>
<gene>
    <name evidence="1" type="ORF">T05_1002</name>
</gene>
<dbReference type="AlphaFoldDB" id="A0A0V0U2E7"/>